<keyword evidence="3" id="KW-1185">Reference proteome</keyword>
<dbReference type="Pfam" id="PF13338">
    <property type="entry name" value="AbiEi_4"/>
    <property type="match status" value="1"/>
</dbReference>
<dbReference type="EMBL" id="JAAXOO010000005">
    <property type="protein sequence ID" value="NKY35741.1"/>
    <property type="molecule type" value="Genomic_DNA"/>
</dbReference>
<name>A0A846XHB2_9NOCA</name>
<evidence type="ECO:0000313" key="3">
    <source>
        <dbReference type="Proteomes" id="UP000565715"/>
    </source>
</evidence>
<comment type="caution">
    <text evidence="2">The sequence shown here is derived from an EMBL/GenBank/DDBJ whole genome shotgun (WGS) entry which is preliminary data.</text>
</comment>
<reference evidence="2 3" key="1">
    <citation type="submission" date="2020-04" db="EMBL/GenBank/DDBJ databases">
        <title>MicrobeNet Type strains.</title>
        <authorList>
            <person name="Nicholson A.C."/>
        </authorList>
    </citation>
    <scope>NUCLEOTIDE SEQUENCE [LARGE SCALE GENOMIC DNA]</scope>
    <source>
        <strain evidence="2 3">DSM 45078</strain>
    </source>
</reference>
<evidence type="ECO:0000259" key="1">
    <source>
        <dbReference type="Pfam" id="PF13338"/>
    </source>
</evidence>
<evidence type="ECO:0000313" key="2">
    <source>
        <dbReference type="EMBL" id="NKY35741.1"/>
    </source>
</evidence>
<organism evidence="2 3">
    <name type="scientific">Nocardia speluncae</name>
    <dbReference type="NCBI Taxonomy" id="419477"/>
    <lineage>
        <taxon>Bacteria</taxon>
        <taxon>Bacillati</taxon>
        <taxon>Actinomycetota</taxon>
        <taxon>Actinomycetes</taxon>
        <taxon>Mycobacteriales</taxon>
        <taxon>Nocardiaceae</taxon>
        <taxon>Nocardia</taxon>
    </lineage>
</organism>
<accession>A0A846XHB2</accession>
<proteinExistence type="predicted"/>
<dbReference type="RefSeq" id="WP_068048168.1">
    <property type="nucleotide sequence ID" value="NZ_JAAXOO010000005.1"/>
</dbReference>
<sequence length="215" mass="22556">MADVTLARLGVIAEQRWGLFTTAQAATVGIARKQLSRMAAAGAIERVAHGVYRMAGAPSVGHETIYATWLALGGATAPRADTGVPALVAAGTTAATVHGIGDFLLDELDYIVPARKGTRLPGVRLRIRRLAPDDVLPVDGLPTLTVERTIADLVDLGTDMSLVAGTVRDAVRAGKLLSADRLAEHLDVIGRRTGCEVAADLFELSGIRPEGFRGD</sequence>
<feature type="domain" description="AbiEi antitoxin N-terminal" evidence="1">
    <location>
        <begin position="13"/>
        <end position="54"/>
    </location>
</feature>
<gene>
    <name evidence="2" type="ORF">HGA13_22080</name>
</gene>
<dbReference type="InterPro" id="IPR025159">
    <property type="entry name" value="AbiEi_N"/>
</dbReference>
<dbReference type="AlphaFoldDB" id="A0A846XHB2"/>
<protein>
    <submittedName>
        <fullName evidence="2">Transcriptional regulator</fullName>
    </submittedName>
</protein>
<dbReference type="Proteomes" id="UP000565715">
    <property type="component" value="Unassembled WGS sequence"/>
</dbReference>